<dbReference type="GO" id="GO:0005737">
    <property type="term" value="C:cytoplasm"/>
    <property type="evidence" value="ECO:0007669"/>
    <property type="project" value="TreeGrafter"/>
</dbReference>
<dbReference type="OrthoDB" id="1930760at2759"/>
<comment type="pathway">
    <text evidence="3">Protein modification.</text>
</comment>
<evidence type="ECO:0000313" key="5">
    <source>
        <dbReference type="Proteomes" id="UP000594260"/>
    </source>
</evidence>
<dbReference type="KEGG" id="vde:111254152"/>
<dbReference type="RefSeq" id="XP_022670470.1">
    <property type="nucleotide sequence ID" value="XM_022814735.1"/>
</dbReference>
<dbReference type="PANTHER" id="PTHR46042">
    <property type="entry name" value="DIPHTHINE METHYLTRANSFERASE"/>
    <property type="match status" value="1"/>
</dbReference>
<dbReference type="InterPro" id="IPR036322">
    <property type="entry name" value="WD40_repeat_dom_sf"/>
</dbReference>
<dbReference type="SUPFAM" id="SSF50978">
    <property type="entry name" value="WD40 repeat-like"/>
    <property type="match status" value="1"/>
</dbReference>
<dbReference type="Gene3D" id="2.130.10.10">
    <property type="entry name" value="YVTN repeat-like/Quinoprotein amine dehydrogenase"/>
    <property type="match status" value="1"/>
</dbReference>
<dbReference type="InParanoid" id="A0A7M7KT58"/>
<dbReference type="InterPro" id="IPR015943">
    <property type="entry name" value="WD40/YVTN_repeat-like_dom_sf"/>
</dbReference>
<dbReference type="GeneID" id="111254152"/>
<dbReference type="GeneID" id="111254167"/>
<sequence>MAILLDRLRMHANCDTIAMCSDCKRFLVGTYELQDRAEQIRLGSLSLFTSNGNKFQLVTTCEAPAGVLDVKFRKDQPVTIDDGNECFAAALADGTIRLGYVTHDNQVKIQDKATLGLQQSNNKSLALSVSWSPVSLSNLEPNIAATFSSGILHEYKLTNVASSLVFIKEHAVSQLEIWAVLHNGQVIYTGGDDSKLRQTTTSDGGSRVIRRFESGVTTIEADPWNEGHLLVGTYEDKLYQFDLRMIQNSIQEVHTGGGVWRIKTNPTQSRLLAVAAMHAGAFVVDCHKETWSIKQHFTGHESMCYGIDWWDGRTVLSCSFYDRELAMWKLEEQ</sequence>
<organism evidence="4 5">
    <name type="scientific">Varroa destructor</name>
    <name type="common">Honeybee mite</name>
    <dbReference type="NCBI Taxonomy" id="109461"/>
    <lineage>
        <taxon>Eukaryota</taxon>
        <taxon>Metazoa</taxon>
        <taxon>Ecdysozoa</taxon>
        <taxon>Arthropoda</taxon>
        <taxon>Chelicerata</taxon>
        <taxon>Arachnida</taxon>
        <taxon>Acari</taxon>
        <taxon>Parasitiformes</taxon>
        <taxon>Mesostigmata</taxon>
        <taxon>Gamasina</taxon>
        <taxon>Dermanyssoidea</taxon>
        <taxon>Varroidae</taxon>
        <taxon>Varroa</taxon>
    </lineage>
</organism>
<dbReference type="AlphaFoldDB" id="A0A7M7KT58"/>
<dbReference type="OMA" id="CHELETW"/>
<dbReference type="Proteomes" id="UP000594260">
    <property type="component" value="Unplaced"/>
</dbReference>
<dbReference type="GO" id="GO:0017183">
    <property type="term" value="P:protein histidyl modification to diphthamide"/>
    <property type="evidence" value="ECO:0007669"/>
    <property type="project" value="TreeGrafter"/>
</dbReference>
<dbReference type="InterPro" id="IPR052415">
    <property type="entry name" value="Diphthine_MTase"/>
</dbReference>
<keyword evidence="1" id="KW-0853">WD repeat</keyword>
<dbReference type="KEGG" id="vde:111254167"/>
<evidence type="ECO:0000256" key="3">
    <source>
        <dbReference type="ARBA" id="ARBA00043952"/>
    </source>
</evidence>
<evidence type="ECO:0000313" key="4">
    <source>
        <dbReference type="EnsemblMetazoa" id="XP_022670443"/>
    </source>
</evidence>
<accession>A0A7M7KT58</accession>
<reference evidence="4" key="1">
    <citation type="submission" date="2021-01" db="UniProtKB">
        <authorList>
            <consortium name="EnsemblMetazoa"/>
        </authorList>
    </citation>
    <scope>IDENTIFICATION</scope>
</reference>
<evidence type="ECO:0000256" key="2">
    <source>
        <dbReference type="ARBA" id="ARBA00022737"/>
    </source>
</evidence>
<dbReference type="EnsemblMetazoa" id="XM_022814708">
    <property type="protein sequence ID" value="XP_022670443"/>
    <property type="gene ID" value="LOC111254152"/>
</dbReference>
<keyword evidence="5" id="KW-1185">Reference proteome</keyword>
<protein>
    <submittedName>
        <fullName evidence="4">Uncharacterized protein</fullName>
    </submittedName>
</protein>
<keyword evidence="2" id="KW-0677">Repeat</keyword>
<proteinExistence type="predicted"/>
<dbReference type="EnsemblMetazoa" id="XM_022814735">
    <property type="protein sequence ID" value="XP_022670470"/>
    <property type="gene ID" value="LOC111254167"/>
</dbReference>
<name>A0A7M7KT58_VARDE</name>
<dbReference type="FunCoup" id="A0A7M7KT58">
    <property type="interactions" value="1311"/>
</dbReference>
<evidence type="ECO:0000256" key="1">
    <source>
        <dbReference type="ARBA" id="ARBA00022574"/>
    </source>
</evidence>
<dbReference type="GO" id="GO:0061685">
    <property type="term" value="F:diphthine methylesterase activity"/>
    <property type="evidence" value="ECO:0007669"/>
    <property type="project" value="TreeGrafter"/>
</dbReference>
<dbReference type="PANTHER" id="PTHR46042:SF1">
    <property type="entry name" value="DIPHTHINE METHYLTRANSFERASE"/>
    <property type="match status" value="1"/>
</dbReference>
<dbReference type="RefSeq" id="XP_022670443.1">
    <property type="nucleotide sequence ID" value="XM_022814708.1"/>
</dbReference>